<feature type="compositionally biased region" description="Low complexity" evidence="1">
    <location>
        <begin position="172"/>
        <end position="204"/>
    </location>
</feature>
<feature type="region of interest" description="Disordered" evidence="1">
    <location>
        <begin position="314"/>
        <end position="345"/>
    </location>
</feature>
<feature type="non-terminal residue" evidence="2">
    <location>
        <position position="1"/>
    </location>
</feature>
<reference evidence="2 3" key="1">
    <citation type="journal article" date="2021" name="Sci. Rep.">
        <title>Genome sequencing of the multicellular alga Astrephomene provides insights into convergent evolution of germ-soma differentiation.</title>
        <authorList>
            <person name="Yamashita S."/>
            <person name="Yamamoto K."/>
            <person name="Matsuzaki R."/>
            <person name="Suzuki S."/>
            <person name="Yamaguchi H."/>
            <person name="Hirooka S."/>
            <person name="Minakuchi Y."/>
            <person name="Miyagishima S."/>
            <person name="Kawachi M."/>
            <person name="Toyoda A."/>
            <person name="Nozaki H."/>
        </authorList>
    </citation>
    <scope>NUCLEOTIDE SEQUENCE [LARGE SCALE GENOMIC DNA]</scope>
    <source>
        <strain evidence="2 3">NIES-4017</strain>
    </source>
</reference>
<organism evidence="2 3">
    <name type="scientific">Astrephomene gubernaculifera</name>
    <dbReference type="NCBI Taxonomy" id="47775"/>
    <lineage>
        <taxon>Eukaryota</taxon>
        <taxon>Viridiplantae</taxon>
        <taxon>Chlorophyta</taxon>
        <taxon>core chlorophytes</taxon>
        <taxon>Chlorophyceae</taxon>
        <taxon>CS clade</taxon>
        <taxon>Chlamydomonadales</taxon>
        <taxon>Astrephomenaceae</taxon>
        <taxon>Astrephomene</taxon>
    </lineage>
</organism>
<gene>
    <name evidence="2" type="ORF">Agub_g1804</name>
</gene>
<accession>A0AAD3DHG0</accession>
<name>A0AAD3DHG0_9CHLO</name>
<keyword evidence="3" id="KW-1185">Reference proteome</keyword>
<dbReference type="EMBL" id="BMAR01000001">
    <property type="protein sequence ID" value="GFR41289.1"/>
    <property type="molecule type" value="Genomic_DNA"/>
</dbReference>
<protein>
    <submittedName>
        <fullName evidence="2">Uncharacterized protein</fullName>
    </submittedName>
</protein>
<feature type="region of interest" description="Disordered" evidence="1">
    <location>
        <begin position="168"/>
        <end position="204"/>
    </location>
</feature>
<comment type="caution">
    <text evidence="2">The sequence shown here is derived from an EMBL/GenBank/DDBJ whole genome shotgun (WGS) entry which is preliminary data.</text>
</comment>
<sequence>YIQRPTSGPSPSQACHRTSVHLVKKRNVHIDQCSKSCLPVPTMSWRSQGRGASAWRQRLAPLRQEAASKGFVARSSMSSVLEELKAVEAEAQDQELAEDLPFLVQQLLGPPPSVGAAQGGNANRDTTAQVALCRLLASVATSRPLRLHPSAANLILAALRQWADVAPPMQPASPAATATSPSPGLPANTAPSSASSTVDPAPSTAFTATTTTTIVTESSLHTEALAALAVLLPEHLGALPHHERVAQLAALQSLLVPHQHQHQQHQHQHQQQQTSQQPSQQQQSQSQSQHQVRPADALESQCLALTALAACFSRSSPQSTSSTTSSSSAPSNTTPSTTSTSLTPD</sequence>
<evidence type="ECO:0000313" key="3">
    <source>
        <dbReference type="Proteomes" id="UP001054857"/>
    </source>
</evidence>
<dbReference type="Proteomes" id="UP001054857">
    <property type="component" value="Unassembled WGS sequence"/>
</dbReference>
<evidence type="ECO:0000256" key="1">
    <source>
        <dbReference type="SAM" id="MobiDB-lite"/>
    </source>
</evidence>
<dbReference type="AlphaFoldDB" id="A0AAD3DHG0"/>
<feature type="compositionally biased region" description="Basic residues" evidence="1">
    <location>
        <begin position="259"/>
        <end position="268"/>
    </location>
</feature>
<feature type="compositionally biased region" description="Low complexity" evidence="1">
    <location>
        <begin position="269"/>
        <end position="291"/>
    </location>
</feature>
<feature type="region of interest" description="Disordered" evidence="1">
    <location>
        <begin position="257"/>
        <end position="295"/>
    </location>
</feature>
<evidence type="ECO:0000313" key="2">
    <source>
        <dbReference type="EMBL" id="GFR41289.1"/>
    </source>
</evidence>
<proteinExistence type="predicted"/>
<feature type="non-terminal residue" evidence="2">
    <location>
        <position position="345"/>
    </location>
</feature>